<reference evidence="2 3" key="2">
    <citation type="submission" date="2018-11" db="EMBL/GenBank/DDBJ databases">
        <authorList>
            <consortium name="Pathogen Informatics"/>
        </authorList>
    </citation>
    <scope>NUCLEOTIDE SEQUENCE [LARGE SCALE GENOMIC DNA]</scope>
    <source>
        <strain evidence="2">Dakar</strain>
        <strain evidence="3">Dakar, Senegal</strain>
    </source>
</reference>
<keyword evidence="1" id="KW-1133">Transmembrane helix</keyword>
<reference evidence="4" key="1">
    <citation type="submission" date="2016-06" db="UniProtKB">
        <authorList>
            <consortium name="WormBaseParasite"/>
        </authorList>
    </citation>
    <scope>IDENTIFICATION</scope>
</reference>
<proteinExistence type="predicted"/>
<feature type="transmembrane region" description="Helical" evidence="1">
    <location>
        <begin position="12"/>
        <end position="36"/>
    </location>
</feature>
<protein>
    <submittedName>
        <fullName evidence="2 4">Uncharacterized protein</fullName>
    </submittedName>
</protein>
<dbReference type="EMBL" id="UZAK01005526">
    <property type="protein sequence ID" value="VDO87817.1"/>
    <property type="molecule type" value="Genomic_DNA"/>
</dbReference>
<evidence type="ECO:0000256" key="1">
    <source>
        <dbReference type="SAM" id="Phobius"/>
    </source>
</evidence>
<keyword evidence="1" id="KW-0812">Transmembrane</keyword>
<organism evidence="4">
    <name type="scientific">Schistosoma curassoni</name>
    <dbReference type="NCBI Taxonomy" id="6186"/>
    <lineage>
        <taxon>Eukaryota</taxon>
        <taxon>Metazoa</taxon>
        <taxon>Spiralia</taxon>
        <taxon>Lophotrochozoa</taxon>
        <taxon>Platyhelminthes</taxon>
        <taxon>Trematoda</taxon>
        <taxon>Digenea</taxon>
        <taxon>Strigeidida</taxon>
        <taxon>Schistosomatoidea</taxon>
        <taxon>Schistosomatidae</taxon>
        <taxon>Schistosoma</taxon>
    </lineage>
</organism>
<evidence type="ECO:0000313" key="2">
    <source>
        <dbReference type="EMBL" id="VDO87817.1"/>
    </source>
</evidence>
<sequence length="42" mass="4996">MYGQGLSKFFLAFWLVTQTIYLKTLVSYLDCLTSYLRRIPMN</sequence>
<dbReference type="Proteomes" id="UP000279833">
    <property type="component" value="Unassembled WGS sequence"/>
</dbReference>
<evidence type="ECO:0000313" key="3">
    <source>
        <dbReference type="Proteomes" id="UP000279833"/>
    </source>
</evidence>
<gene>
    <name evidence="2" type="ORF">SCUD_LOCUS4280</name>
</gene>
<name>A0A183JNJ4_9TREM</name>
<dbReference type="WBParaSite" id="SCUD_0000428001-mRNA-1">
    <property type="protein sequence ID" value="SCUD_0000428001-mRNA-1"/>
    <property type="gene ID" value="SCUD_0000428001"/>
</dbReference>
<dbReference type="AlphaFoldDB" id="A0A183JNJ4"/>
<accession>A0A183JNJ4</accession>
<keyword evidence="1" id="KW-0472">Membrane</keyword>
<keyword evidence="3" id="KW-1185">Reference proteome</keyword>
<evidence type="ECO:0000313" key="4">
    <source>
        <dbReference type="WBParaSite" id="SCUD_0000428001-mRNA-1"/>
    </source>
</evidence>